<dbReference type="GO" id="GO:0016740">
    <property type="term" value="F:transferase activity"/>
    <property type="evidence" value="ECO:0007669"/>
    <property type="project" value="UniProtKB-KW"/>
</dbReference>
<comment type="caution">
    <text evidence="1">The sequence shown here is derived from an EMBL/GenBank/DDBJ whole genome shotgun (WGS) entry which is preliminary data.</text>
</comment>
<dbReference type="EMBL" id="POUB01000437">
    <property type="protein sequence ID" value="PZF83968.1"/>
    <property type="molecule type" value="Genomic_DNA"/>
</dbReference>
<keyword evidence="2" id="KW-1185">Reference proteome</keyword>
<dbReference type="Proteomes" id="UP000248749">
    <property type="component" value="Unassembled WGS sequence"/>
</dbReference>
<dbReference type="AlphaFoldDB" id="A0A2W2BVH6"/>
<name>A0A2W2BVH6_9ACTN</name>
<feature type="non-terminal residue" evidence="1">
    <location>
        <position position="1"/>
    </location>
</feature>
<proteinExistence type="predicted"/>
<gene>
    <name evidence="1" type="ORF">C1I99_30705</name>
</gene>
<organism evidence="1 2">
    <name type="scientific">Micromonospora deserti</name>
    <dbReference type="NCBI Taxonomy" id="2070366"/>
    <lineage>
        <taxon>Bacteria</taxon>
        <taxon>Bacillati</taxon>
        <taxon>Actinomycetota</taxon>
        <taxon>Actinomycetes</taxon>
        <taxon>Micromonosporales</taxon>
        <taxon>Micromonosporaceae</taxon>
        <taxon>Micromonospora</taxon>
    </lineage>
</organism>
<protein>
    <submittedName>
        <fullName evidence="1">Glycosyl transferase</fullName>
    </submittedName>
</protein>
<accession>A0A2W2BVH6</accession>
<keyword evidence="1" id="KW-0808">Transferase</keyword>
<evidence type="ECO:0000313" key="1">
    <source>
        <dbReference type="EMBL" id="PZF83968.1"/>
    </source>
</evidence>
<evidence type="ECO:0000313" key="2">
    <source>
        <dbReference type="Proteomes" id="UP000248749"/>
    </source>
</evidence>
<reference evidence="1 2" key="1">
    <citation type="submission" date="2018-01" db="EMBL/GenBank/DDBJ databases">
        <title>Draft genome sequence of Salinispora sp. 13K206.</title>
        <authorList>
            <person name="Sahin N."/>
            <person name="Saygin H."/>
            <person name="Ay H."/>
        </authorList>
    </citation>
    <scope>NUCLEOTIDE SEQUENCE [LARGE SCALE GENOMIC DNA]</scope>
    <source>
        <strain evidence="1 2">13K206</strain>
    </source>
</reference>
<sequence>VLFGPESPTRWGPPPDRPWHRALWAGERDWPRWNGVGTHPALAAVGVDEVLAAVDEVERVVRVSGAVAA</sequence>